<dbReference type="AlphaFoldDB" id="A0A7X0LRP3"/>
<keyword evidence="2" id="KW-1185">Reference proteome</keyword>
<dbReference type="Pfam" id="PF21848">
    <property type="entry name" value="DUF6907"/>
    <property type="match status" value="1"/>
</dbReference>
<proteinExistence type="predicted"/>
<dbReference type="RefSeq" id="WP_185032316.1">
    <property type="nucleotide sequence ID" value="NZ_BNBN01000003.1"/>
</dbReference>
<evidence type="ECO:0000313" key="2">
    <source>
        <dbReference type="Proteomes" id="UP000540423"/>
    </source>
</evidence>
<evidence type="ECO:0000313" key="1">
    <source>
        <dbReference type="EMBL" id="MBB6437191.1"/>
    </source>
</evidence>
<dbReference type="Proteomes" id="UP000540423">
    <property type="component" value="Unassembled WGS sequence"/>
</dbReference>
<accession>A0A7X0LRP3</accession>
<comment type="caution">
    <text evidence="1">The sequence shown here is derived from an EMBL/GenBank/DDBJ whole genome shotgun (WGS) entry which is preliminary data.</text>
</comment>
<gene>
    <name evidence="1" type="ORF">HNQ79_003674</name>
</gene>
<sequence length="124" mass="13695">MQEPTRALRTVTIQTADHGGVTFPEPGWCLGDHEVGGYRADLSHTGREVQLDYDDEALLLASFVQDPFATRGPRTVGLYVEQTGFSRTLDPDEVDQFADALVSHATVLRALPRQLAALRTWEGQ</sequence>
<dbReference type="EMBL" id="JACHEM010000009">
    <property type="protein sequence ID" value="MBB6437191.1"/>
    <property type="molecule type" value="Genomic_DNA"/>
</dbReference>
<organism evidence="1 2">
    <name type="scientific">Streptomyces candidus</name>
    <dbReference type="NCBI Taxonomy" id="67283"/>
    <lineage>
        <taxon>Bacteria</taxon>
        <taxon>Bacillati</taxon>
        <taxon>Actinomycetota</taxon>
        <taxon>Actinomycetes</taxon>
        <taxon>Kitasatosporales</taxon>
        <taxon>Streptomycetaceae</taxon>
        <taxon>Streptomyces</taxon>
    </lineage>
</organism>
<protein>
    <submittedName>
        <fullName evidence="1">Uncharacterized protein</fullName>
    </submittedName>
</protein>
<dbReference type="InterPro" id="IPR054202">
    <property type="entry name" value="DUF6907"/>
</dbReference>
<name>A0A7X0LRP3_9ACTN</name>
<reference evidence="1 2" key="1">
    <citation type="submission" date="2020-08" db="EMBL/GenBank/DDBJ databases">
        <title>Genomic Encyclopedia of Type Strains, Phase IV (KMG-IV): sequencing the most valuable type-strain genomes for metagenomic binning, comparative biology and taxonomic classification.</title>
        <authorList>
            <person name="Goeker M."/>
        </authorList>
    </citation>
    <scope>NUCLEOTIDE SEQUENCE [LARGE SCALE GENOMIC DNA]</scope>
    <source>
        <strain evidence="1 2">DSM 40141</strain>
    </source>
</reference>